<dbReference type="Proteomes" id="UP000435910">
    <property type="component" value="Unassembled WGS sequence"/>
</dbReference>
<evidence type="ECO:0000313" key="2">
    <source>
        <dbReference type="EMBL" id="QPR71910.1"/>
    </source>
</evidence>
<evidence type="ECO:0000313" key="5">
    <source>
        <dbReference type="Proteomes" id="UP000595038"/>
    </source>
</evidence>
<evidence type="ECO:0000256" key="1">
    <source>
        <dbReference type="SAM" id="MobiDB-lite"/>
    </source>
</evidence>
<keyword evidence="2" id="KW-0238">DNA-binding</keyword>
<organism evidence="3 4">
    <name type="scientific">Bacillus licheniformis</name>
    <dbReference type="NCBI Taxonomy" id="1402"/>
    <lineage>
        <taxon>Bacteria</taxon>
        <taxon>Bacillati</taxon>
        <taxon>Bacillota</taxon>
        <taxon>Bacilli</taxon>
        <taxon>Bacillales</taxon>
        <taxon>Bacillaceae</taxon>
        <taxon>Bacillus</taxon>
    </lineage>
</organism>
<gene>
    <name evidence="3" type="ORF">CHCC16736_3035</name>
    <name evidence="2" type="ORF">I6G80_19110</name>
</gene>
<dbReference type="Proteomes" id="UP000595038">
    <property type="component" value="Chromosome"/>
</dbReference>
<dbReference type="RefSeq" id="WP_017474282.1">
    <property type="nucleotide sequence ID" value="NZ_CAMFKN010000019.1"/>
</dbReference>
<name>A0A7S9T3H7_BACLI</name>
<evidence type="ECO:0000313" key="3">
    <source>
        <dbReference type="EMBL" id="TWL28433.1"/>
    </source>
</evidence>
<protein>
    <submittedName>
        <fullName evidence="2">Single-stranded DNA-binding protein</fullName>
    </submittedName>
</protein>
<dbReference type="EMBL" id="NILC01000021">
    <property type="protein sequence ID" value="TWL28433.1"/>
    <property type="molecule type" value="Genomic_DNA"/>
</dbReference>
<dbReference type="AlphaFoldDB" id="A0A7S9T3H7"/>
<feature type="region of interest" description="Disordered" evidence="1">
    <location>
        <begin position="231"/>
        <end position="251"/>
    </location>
</feature>
<dbReference type="EMBL" id="CP065647">
    <property type="protein sequence ID" value="QPR71910.1"/>
    <property type="molecule type" value="Genomic_DNA"/>
</dbReference>
<reference evidence="2 5" key="2">
    <citation type="submission" date="2020-12" db="EMBL/GenBank/DDBJ databases">
        <title>FDA dAtabase for Regulatory Grade micrObial Sequences (FDA-ARGOS): Supporting development and validation of Infectious Disease Dx tests.</title>
        <authorList>
            <person name="Nelson B."/>
            <person name="Plummer A."/>
            <person name="Tallon L."/>
            <person name="Sadzewicz L."/>
            <person name="Zhao X."/>
            <person name="Boylan J."/>
            <person name="Ott S."/>
            <person name="Bowen H."/>
            <person name="Vavikolanu K."/>
            <person name="Mehta A."/>
            <person name="Aluvathingal J."/>
            <person name="Nadendla S."/>
            <person name="Myers T."/>
            <person name="Yan Y."/>
            <person name="Sichtig H."/>
        </authorList>
    </citation>
    <scope>NUCLEOTIDE SEQUENCE [LARGE SCALE GENOMIC DNA]</scope>
    <source>
        <strain evidence="2 5">FDAARGOS_923</strain>
    </source>
</reference>
<evidence type="ECO:0000313" key="4">
    <source>
        <dbReference type="Proteomes" id="UP000435910"/>
    </source>
</evidence>
<sequence>MSIRDILKEREEERDKAANGESEFPEGVTRYVRVGSRGEINKEGRTLVMLAPYDEWYVYFVHENREYTGKGYDHKFRKHTCLHSPRSTVSVDELKKYFQPGKNECISCKAGAKRKMFFMIPVYDPTYKTYRVIDIAEFHANSLMDDFDKAEKPVKKIKSDYTLVGQAVHFKQSDKTYSLETGDLPGDVLEEAKAFIGIDYKYEELANFRDEEDIVKILHEAKEGVKKAVLPPLAESNNEKSNEISDDDLPF</sequence>
<dbReference type="GO" id="GO:0003677">
    <property type="term" value="F:DNA binding"/>
    <property type="evidence" value="ECO:0007669"/>
    <property type="project" value="UniProtKB-KW"/>
</dbReference>
<proteinExistence type="predicted"/>
<reference evidence="3 4" key="1">
    <citation type="submission" date="2019-06" db="EMBL/GenBank/DDBJ databases">
        <title>Genome sequence analysis of &gt;100 Bacillus licheniformis strains suggests intrinsic resistance to this species.</title>
        <authorList>
            <person name="Wels M."/>
            <person name="Siezen R.J."/>
            <person name="Johansen E."/>
            <person name="Stuer-Lauridsen B."/>
            <person name="Bjerre K."/>
            <person name="Nielsen B.K.K."/>
        </authorList>
    </citation>
    <scope>NUCLEOTIDE SEQUENCE [LARGE SCALE GENOMIC DNA]</scope>
    <source>
        <strain evidence="3 4">BAC-16736</strain>
    </source>
</reference>
<accession>A0A7S9T3H7</accession>